<feature type="transmembrane region" description="Helical" evidence="1">
    <location>
        <begin position="16"/>
        <end position="36"/>
    </location>
</feature>
<evidence type="ECO:0000313" key="2">
    <source>
        <dbReference type="EMBL" id="PHK49385.1"/>
    </source>
</evidence>
<keyword evidence="5" id="KW-1185">Reference proteome</keyword>
<reference evidence="4" key="2">
    <citation type="submission" date="2017-10" db="EMBL/GenBank/DDBJ databases">
        <title>Staphylococcus edaphicus sp. nov., isolated in Antarctica, harbouring mecC gene and genomic islands essential in adaptation to extreme environment.</title>
        <authorList>
            <person name="Pantucek R."/>
            <person name="Sedlacek I."/>
            <person name="Indrakova A."/>
            <person name="Vrbovska V."/>
            <person name="Maslanova I."/>
            <person name="Kovarovic V."/>
            <person name="Svec P."/>
            <person name="Kralova S."/>
            <person name="Kristofova L."/>
            <person name="Keklakova J."/>
            <person name="Petras P."/>
            <person name="Doskar J."/>
        </authorList>
    </citation>
    <scope>NUCLEOTIDE SEQUENCE [LARGE SCALE GENOMIC DNA]</scope>
    <source>
        <strain evidence="4">CCM 5085</strain>
    </source>
</reference>
<organism evidence="2 4">
    <name type="scientific">Staphylococcus edaphicus</name>
    <dbReference type="NCBI Taxonomy" id="1955013"/>
    <lineage>
        <taxon>Bacteria</taxon>
        <taxon>Bacillati</taxon>
        <taxon>Bacillota</taxon>
        <taxon>Bacilli</taxon>
        <taxon>Bacillales</taxon>
        <taxon>Staphylococcaceae</taxon>
        <taxon>Staphylococcus</taxon>
    </lineage>
</organism>
<evidence type="ECO:0000313" key="3">
    <source>
        <dbReference type="EMBL" id="UQW80453.1"/>
    </source>
</evidence>
<reference evidence="3" key="4">
    <citation type="submission" date="2022-03" db="EMBL/GenBank/DDBJ databases">
        <title>Complete Genome Sequence of Staphylococcus edaphicus strain CCM 8731.</title>
        <authorList>
            <person name="Rimmer C.O."/>
            <person name="Thomas J.C."/>
        </authorList>
    </citation>
    <scope>NUCLEOTIDE SEQUENCE</scope>
    <source>
        <strain evidence="3">CCM 8731</strain>
    </source>
</reference>
<dbReference type="Proteomes" id="UP001056588">
    <property type="component" value="Chromosome"/>
</dbReference>
<evidence type="ECO:0000313" key="4">
    <source>
        <dbReference type="Proteomes" id="UP000223828"/>
    </source>
</evidence>
<evidence type="ECO:0000256" key="1">
    <source>
        <dbReference type="SAM" id="Phobius"/>
    </source>
</evidence>
<feature type="transmembrane region" description="Helical" evidence="1">
    <location>
        <begin position="85"/>
        <end position="110"/>
    </location>
</feature>
<dbReference type="RefSeq" id="WP_099090577.1">
    <property type="nucleotide sequence ID" value="NZ_CP093217.1"/>
</dbReference>
<evidence type="ECO:0000313" key="5">
    <source>
        <dbReference type="Proteomes" id="UP001056588"/>
    </source>
</evidence>
<dbReference type="EMBL" id="MRZN01000013">
    <property type="protein sequence ID" value="PHK49385.1"/>
    <property type="molecule type" value="Genomic_DNA"/>
</dbReference>
<protein>
    <submittedName>
        <fullName evidence="2">ABC transporter permease</fullName>
    </submittedName>
</protein>
<feature type="transmembrane region" description="Helical" evidence="1">
    <location>
        <begin position="122"/>
        <end position="142"/>
    </location>
</feature>
<reference evidence="2" key="1">
    <citation type="journal article" date="2017" name="Appl. Environ. Microbiol.">
        <title>Staphylococcus edaphicus sp. nov., isolated in Antarctica, harbours mecC gene and genomic islands with suspected role in adaptation to extreme environment.</title>
        <authorList>
            <person name="Pantucek R."/>
            <person name="Sedlacek I."/>
            <person name="Indrakova A."/>
            <person name="Vrbovska V."/>
            <person name="Maslanova I."/>
            <person name="Kovarovic V."/>
            <person name="Svec P."/>
            <person name="Kralova S."/>
            <person name="Kristofova L."/>
            <person name="Keklakova J."/>
            <person name="Petras P."/>
            <person name="Doskar J."/>
        </authorList>
    </citation>
    <scope>NUCLEOTIDE SEQUENCE</scope>
    <source>
        <strain evidence="2">CCM 8730</strain>
    </source>
</reference>
<feature type="transmembrane region" description="Helical" evidence="1">
    <location>
        <begin position="42"/>
        <end position="64"/>
    </location>
</feature>
<reference evidence="2" key="3">
    <citation type="submission" date="2017-10" db="EMBL/GenBank/DDBJ databases">
        <authorList>
            <person name="Vrbovska V."/>
            <person name="Kovarovic V."/>
            <person name="Indrakova A."/>
        </authorList>
    </citation>
    <scope>NUCLEOTIDE SEQUENCE</scope>
    <source>
        <strain evidence="2">CCM 8730</strain>
    </source>
</reference>
<gene>
    <name evidence="2" type="ORF">BTJ66_08695</name>
    <name evidence="3" type="ORF">MNY58_07490</name>
</gene>
<dbReference type="AlphaFoldDB" id="A0A2C6WMS1"/>
<keyword evidence="1" id="KW-0812">Transmembrane</keyword>
<name>A0A2C6WMS1_9STAP</name>
<dbReference type="OrthoDB" id="1936187at2"/>
<dbReference type="Proteomes" id="UP000223828">
    <property type="component" value="Unassembled WGS sequence"/>
</dbReference>
<accession>A0A2C6WMS1</accession>
<proteinExistence type="predicted"/>
<keyword evidence="1" id="KW-1133">Transmembrane helix</keyword>
<keyword evidence="1" id="KW-0472">Membrane</keyword>
<sequence length="232" mass="27072">MLLTFLKYENLKFIKSFQFVAPVFLYLMWVIGIYIYTDIPILSSYGSTSVGLYLISTWITIVIFKDDSINERHIFYIQLSSKIKYLLLKMIYIHFISLILLTIALLYPILIGSFDKPMTINLFLIGFTTHFLMGNFGILLGSYVANTGLFYKSYWWLITILFLIVSMIKSQLVEVSPFLKWILWILPPINNLLSSLTEDSLVINNTNFLTIVLLSFTYISIAYYFLTILYKK</sequence>
<feature type="transmembrane region" description="Helical" evidence="1">
    <location>
        <begin position="208"/>
        <end position="230"/>
    </location>
</feature>
<dbReference type="EMBL" id="CP093217">
    <property type="protein sequence ID" value="UQW80453.1"/>
    <property type="molecule type" value="Genomic_DNA"/>
</dbReference>
<feature type="transmembrane region" description="Helical" evidence="1">
    <location>
        <begin position="154"/>
        <end position="172"/>
    </location>
</feature>